<accession>B0CDW1</accession>
<keyword evidence="1" id="KW-0853">WD repeat</keyword>
<dbReference type="KEGG" id="amr:AM1_4334"/>
<gene>
    <name evidence="2" type="ordered locus">AM1_4334</name>
</gene>
<dbReference type="EMBL" id="CP000828">
    <property type="protein sequence ID" value="ABW29313.1"/>
    <property type="molecule type" value="Genomic_DNA"/>
</dbReference>
<reference evidence="2 3" key="1">
    <citation type="journal article" date="2008" name="Proc. Natl. Acad. Sci. U.S.A.">
        <title>Niche adaptation and genome expansion in the chlorophyll d-producing cyanobacterium Acaryochloris marina.</title>
        <authorList>
            <person name="Swingley W.D."/>
            <person name="Chen M."/>
            <person name="Cheung P.C."/>
            <person name="Conrad A.L."/>
            <person name="Dejesa L.C."/>
            <person name="Hao J."/>
            <person name="Honchak B.M."/>
            <person name="Karbach L.E."/>
            <person name="Kurdoglu A."/>
            <person name="Lahiri S."/>
            <person name="Mastrian S.D."/>
            <person name="Miyashita H."/>
            <person name="Page L."/>
            <person name="Ramakrishna P."/>
            <person name="Satoh S."/>
            <person name="Sattley W.M."/>
            <person name="Shimada Y."/>
            <person name="Taylor H.L."/>
            <person name="Tomo T."/>
            <person name="Tsuchiya T."/>
            <person name="Wang Z.T."/>
            <person name="Raymond J."/>
            <person name="Mimuro M."/>
            <person name="Blankenship R.E."/>
            <person name="Touchman J.W."/>
        </authorList>
    </citation>
    <scope>NUCLEOTIDE SEQUENCE [LARGE SCALE GENOMIC DNA]</scope>
    <source>
        <strain evidence="3">MBIC 11017</strain>
    </source>
</reference>
<sequence length="122" mass="13939">MASNSKNTQSLCLDEEVRTIQERLQCSNGELLATLGKDGMARVWDLQGRQIAQYKASRFAINSDWSKIATVQQPNAFRKQAEIIFYRMDGLEGLLARGCRRLHWYLVNSQQVTDEERAACNL</sequence>
<dbReference type="InterPro" id="IPR001680">
    <property type="entry name" value="WD40_rpt"/>
</dbReference>
<evidence type="ECO:0000313" key="2">
    <source>
        <dbReference type="EMBL" id="ABW29313.1"/>
    </source>
</evidence>
<organism evidence="2 3">
    <name type="scientific">Acaryochloris marina (strain MBIC 11017)</name>
    <dbReference type="NCBI Taxonomy" id="329726"/>
    <lineage>
        <taxon>Bacteria</taxon>
        <taxon>Bacillati</taxon>
        <taxon>Cyanobacteriota</taxon>
        <taxon>Cyanophyceae</taxon>
        <taxon>Acaryochloridales</taxon>
        <taxon>Acaryochloridaceae</taxon>
        <taxon>Acaryochloris</taxon>
    </lineage>
</organism>
<proteinExistence type="predicted"/>
<dbReference type="STRING" id="329726.AM1_4334"/>
<evidence type="ECO:0000313" key="3">
    <source>
        <dbReference type="Proteomes" id="UP000000268"/>
    </source>
</evidence>
<dbReference type="Proteomes" id="UP000000268">
    <property type="component" value="Chromosome"/>
</dbReference>
<evidence type="ECO:0000256" key="1">
    <source>
        <dbReference type="PROSITE-ProRule" id="PRU00221"/>
    </source>
</evidence>
<name>B0CDW1_ACAM1</name>
<feature type="repeat" description="WD" evidence="1">
    <location>
        <begin position="28"/>
        <end position="54"/>
    </location>
</feature>
<protein>
    <submittedName>
        <fullName evidence="2">Conserved domain protein</fullName>
    </submittedName>
</protein>
<keyword evidence="3" id="KW-1185">Reference proteome</keyword>
<dbReference type="HOGENOM" id="CLU_2021652_0_0_3"/>
<dbReference type="AlphaFoldDB" id="B0CDW1"/>
<dbReference type="PROSITE" id="PS50082">
    <property type="entry name" value="WD_REPEATS_2"/>
    <property type="match status" value="1"/>
</dbReference>